<evidence type="ECO:0000313" key="6">
    <source>
        <dbReference type="EMBL" id="RLE51901.1"/>
    </source>
</evidence>
<sequence>MKVEDFENEVFKELEDIPGVGPATAEKLRKAGILTPRQLALYGLDELLMYVDVDDYSRINRALMRVRRAFRPQKVLRASEYASMRSELPRLTTGVKSIDQLLEGGLEPRCIYEVVGEYGTGKSQLCFQLSTTVQLTVNRGGVGGKAFYIDTEGTFSESRIAKIGERFNIEDPLSGVLVFQPMNVDEQIDCIRTILPKYIEEEGVKLAVVDSLISHVRAEYRGREMLVARQQTLNYMLNFLLRVAMMYNVYVIVTNHVVAKPVAGGGVTAAGGHVVAHGTTHRLFMAPQHSKRQGILVRRMLVEDSPYLQRGSSATFGISEKGLVDVL</sequence>
<dbReference type="EMBL" id="QMRA01000001">
    <property type="protein sequence ID" value="RLE55970.1"/>
    <property type="molecule type" value="Genomic_DNA"/>
</dbReference>
<dbReference type="AlphaFoldDB" id="A0A497FAG1"/>
<evidence type="ECO:0000313" key="7">
    <source>
        <dbReference type="EMBL" id="RLE55970.1"/>
    </source>
</evidence>
<keyword evidence="1" id="KW-0547">Nucleotide-binding</keyword>
<dbReference type="GO" id="GO:0005524">
    <property type="term" value="F:ATP binding"/>
    <property type="evidence" value="ECO:0007669"/>
    <property type="project" value="UniProtKB-KW"/>
</dbReference>
<protein>
    <recommendedName>
        <fullName evidence="4">DNA repair and recombination protein RadA</fullName>
    </recommendedName>
</protein>
<dbReference type="GO" id="GO:0140664">
    <property type="term" value="F:ATP-dependent DNA damage sensor activity"/>
    <property type="evidence" value="ECO:0007669"/>
    <property type="project" value="InterPro"/>
</dbReference>
<evidence type="ECO:0000256" key="2">
    <source>
        <dbReference type="ARBA" id="ARBA00022840"/>
    </source>
</evidence>
<dbReference type="InterPro" id="IPR027417">
    <property type="entry name" value="P-loop_NTPase"/>
</dbReference>
<dbReference type="Pfam" id="PF14520">
    <property type="entry name" value="HHH_5"/>
    <property type="match status" value="1"/>
</dbReference>
<dbReference type="PANTHER" id="PTHR22942:SF30">
    <property type="entry name" value="MEIOTIC RECOMBINATION PROTEIN DMC1_LIM15 HOMOLOG"/>
    <property type="match status" value="1"/>
</dbReference>
<gene>
    <name evidence="6" type="ORF">DRJ20_01225</name>
    <name evidence="7" type="ORF">DRJ26_00065</name>
</gene>
<feature type="domain" description="RecA family profile 1" evidence="5">
    <location>
        <begin position="87"/>
        <end position="257"/>
    </location>
</feature>
<evidence type="ECO:0000256" key="3">
    <source>
        <dbReference type="ARBA" id="ARBA00023125"/>
    </source>
</evidence>
<dbReference type="Proteomes" id="UP000269499">
    <property type="component" value="Unassembled WGS sequence"/>
</dbReference>
<name>A0A497FAG1_9CREN</name>
<accession>A0A497FAG1</accession>
<organism evidence="7 9">
    <name type="scientific">Thermoproteota archaeon</name>
    <dbReference type="NCBI Taxonomy" id="2056631"/>
    <lineage>
        <taxon>Archaea</taxon>
        <taxon>Thermoproteota</taxon>
    </lineage>
</organism>
<comment type="caution">
    <text evidence="7">The sequence shown here is derived from an EMBL/GenBank/DDBJ whole genome shotgun (WGS) entry which is preliminary data.</text>
</comment>
<evidence type="ECO:0000259" key="5">
    <source>
        <dbReference type="PROSITE" id="PS50162"/>
    </source>
</evidence>
<dbReference type="PANTHER" id="PTHR22942">
    <property type="entry name" value="RECA/RAD51/RADA DNA STRAND-PAIRING FAMILY MEMBER"/>
    <property type="match status" value="1"/>
</dbReference>
<dbReference type="EMBL" id="QMQZ01000024">
    <property type="protein sequence ID" value="RLE51901.1"/>
    <property type="molecule type" value="Genomic_DNA"/>
</dbReference>
<dbReference type="Gene3D" id="1.10.150.20">
    <property type="entry name" value="5' to 3' exonuclease, C-terminal subdomain"/>
    <property type="match status" value="1"/>
</dbReference>
<keyword evidence="2" id="KW-0067">ATP-binding</keyword>
<dbReference type="InterPro" id="IPR016467">
    <property type="entry name" value="DNA_recomb/repair_RecA-like"/>
</dbReference>
<reference evidence="8 9" key="1">
    <citation type="submission" date="2018-06" db="EMBL/GenBank/DDBJ databases">
        <title>Extensive metabolic versatility and redundancy in microbially diverse, dynamic hydrothermal sediments.</title>
        <authorList>
            <person name="Dombrowski N."/>
            <person name="Teske A."/>
            <person name="Baker B.J."/>
        </authorList>
    </citation>
    <scope>NUCLEOTIDE SEQUENCE [LARGE SCALE GENOMIC DNA]</scope>
    <source>
        <strain evidence="7">B20_G2</strain>
        <strain evidence="6">B29_G17</strain>
    </source>
</reference>
<dbReference type="GO" id="GO:0006310">
    <property type="term" value="P:DNA recombination"/>
    <property type="evidence" value="ECO:0007669"/>
    <property type="project" value="UniProtKB-KW"/>
</dbReference>
<dbReference type="GO" id="GO:0003677">
    <property type="term" value="F:DNA binding"/>
    <property type="evidence" value="ECO:0007669"/>
    <property type="project" value="UniProtKB-KW"/>
</dbReference>
<evidence type="ECO:0000313" key="9">
    <source>
        <dbReference type="Proteomes" id="UP000269499"/>
    </source>
</evidence>
<dbReference type="SMART" id="SM00278">
    <property type="entry name" value="HhH1"/>
    <property type="match status" value="1"/>
</dbReference>
<proteinExistence type="inferred from homology"/>
<keyword evidence="4" id="KW-0233">DNA recombination</keyword>
<evidence type="ECO:0000256" key="1">
    <source>
        <dbReference type="ARBA" id="ARBA00022741"/>
    </source>
</evidence>
<dbReference type="InterPro" id="IPR020588">
    <property type="entry name" value="RecA_ATP-bd"/>
</dbReference>
<dbReference type="SUPFAM" id="SSF47794">
    <property type="entry name" value="Rad51 N-terminal domain-like"/>
    <property type="match status" value="1"/>
</dbReference>
<dbReference type="Gene3D" id="3.40.50.300">
    <property type="entry name" value="P-loop containing nucleotide triphosphate hydrolases"/>
    <property type="match status" value="1"/>
</dbReference>
<dbReference type="InterPro" id="IPR003583">
    <property type="entry name" value="Hlx-hairpin-Hlx_DNA-bd_motif"/>
</dbReference>
<dbReference type="PIRSF" id="PIRSF005856">
    <property type="entry name" value="Rad51"/>
    <property type="match status" value="1"/>
</dbReference>
<comment type="similarity">
    <text evidence="4">Belongs to the eukaryotic RecA-like protein family.</text>
</comment>
<dbReference type="InterPro" id="IPR010995">
    <property type="entry name" value="DNA_repair_Rad51/TF_NusA_a-hlx"/>
</dbReference>
<dbReference type="Proteomes" id="UP000268446">
    <property type="component" value="Unassembled WGS sequence"/>
</dbReference>
<dbReference type="SUPFAM" id="SSF52540">
    <property type="entry name" value="P-loop containing nucleoside triphosphate hydrolases"/>
    <property type="match status" value="1"/>
</dbReference>
<keyword evidence="4" id="KW-0227">DNA damage</keyword>
<dbReference type="Pfam" id="PF08423">
    <property type="entry name" value="Rad51"/>
    <property type="match status" value="1"/>
</dbReference>
<dbReference type="GO" id="GO:0006281">
    <property type="term" value="P:DNA repair"/>
    <property type="evidence" value="ECO:0007669"/>
    <property type="project" value="InterPro"/>
</dbReference>
<dbReference type="NCBIfam" id="NF003301">
    <property type="entry name" value="PRK04301.1"/>
    <property type="match status" value="1"/>
</dbReference>
<evidence type="ECO:0000256" key="4">
    <source>
        <dbReference type="PIRNR" id="PIRNR005856"/>
    </source>
</evidence>
<dbReference type="PROSITE" id="PS50162">
    <property type="entry name" value="RECA_2"/>
    <property type="match status" value="1"/>
</dbReference>
<comment type="function">
    <text evidence="4">Involved in DNA repair and in homologous recombination. Binds and assemble on single-stranded DNA to form a nucleoprotein filament. Hydrolyzes ATP in a ssDNA-dependent manner and promotes DNA strand exchange between homologous DNA molecules.</text>
</comment>
<evidence type="ECO:0000313" key="8">
    <source>
        <dbReference type="Proteomes" id="UP000268446"/>
    </source>
</evidence>
<keyword evidence="3 4" id="KW-0238">DNA-binding</keyword>
<dbReference type="InterPro" id="IPR013632">
    <property type="entry name" value="Rad51_C"/>
</dbReference>